<evidence type="ECO:0000313" key="1">
    <source>
        <dbReference type="EMBL" id="QBQ98074.1"/>
    </source>
</evidence>
<dbReference type="InterPro" id="IPR023614">
    <property type="entry name" value="Porin_dom_sf"/>
</dbReference>
<name>A0A4P7CV80_9BURK</name>
<gene>
    <name evidence="1" type="ORF">E1956_13445</name>
</gene>
<keyword evidence="2" id="KW-1185">Reference proteome</keyword>
<dbReference type="Proteomes" id="UP000295727">
    <property type="component" value="Chromosome 1"/>
</dbReference>
<reference evidence="1 2" key="1">
    <citation type="submission" date="2019-03" db="EMBL/GenBank/DDBJ databases">
        <title>Paraburkholderia sp. 7MH5, isolated from subtropical forest soil.</title>
        <authorList>
            <person name="Gao Z.-H."/>
            <person name="Qiu L.-H."/>
        </authorList>
    </citation>
    <scope>NUCLEOTIDE SEQUENCE [LARGE SCALE GENOMIC DNA]</scope>
    <source>
        <strain evidence="1 2">7MH5</strain>
    </source>
</reference>
<evidence type="ECO:0008006" key="3">
    <source>
        <dbReference type="Google" id="ProtNLM"/>
    </source>
</evidence>
<proteinExistence type="predicted"/>
<dbReference type="RefSeq" id="WP_134749571.1">
    <property type="nucleotide sequence ID" value="NZ_CP038148.1"/>
</dbReference>
<evidence type="ECO:0000313" key="2">
    <source>
        <dbReference type="Proteomes" id="UP000295727"/>
    </source>
</evidence>
<sequence>MTITTQVSRYVQRHQESATLLVARADYQLSTRTKVYFSVGYLLNGQLAAYPVASGGTVMTGANQFGTMLGLQQRF</sequence>
<protein>
    <recommendedName>
        <fullName evidence="3">Porin</fullName>
    </recommendedName>
</protein>
<dbReference type="Gene3D" id="2.40.160.10">
    <property type="entry name" value="Porin"/>
    <property type="match status" value="1"/>
</dbReference>
<dbReference type="SUPFAM" id="SSF56935">
    <property type="entry name" value="Porins"/>
    <property type="match status" value="1"/>
</dbReference>
<accession>A0A4P7CV80</accession>
<dbReference type="AlphaFoldDB" id="A0A4P7CV80"/>
<dbReference type="EMBL" id="CP038148">
    <property type="protein sequence ID" value="QBQ98074.1"/>
    <property type="molecule type" value="Genomic_DNA"/>
</dbReference>
<organism evidence="1 2">
    <name type="scientific">Paraburkholderia pallida</name>
    <dbReference type="NCBI Taxonomy" id="2547399"/>
    <lineage>
        <taxon>Bacteria</taxon>
        <taxon>Pseudomonadati</taxon>
        <taxon>Pseudomonadota</taxon>
        <taxon>Betaproteobacteria</taxon>
        <taxon>Burkholderiales</taxon>
        <taxon>Burkholderiaceae</taxon>
        <taxon>Paraburkholderia</taxon>
    </lineage>
</organism>
<dbReference type="KEGG" id="ppai:E1956_13445"/>